<protein>
    <submittedName>
        <fullName evidence="2">XRE family transcriptional regulator</fullName>
    </submittedName>
</protein>
<keyword evidence="3" id="KW-1185">Reference proteome</keyword>
<feature type="domain" description="HTH cro/C1-type" evidence="1">
    <location>
        <begin position="20"/>
        <end position="74"/>
    </location>
</feature>
<dbReference type="InterPro" id="IPR001387">
    <property type="entry name" value="Cro/C1-type_HTH"/>
</dbReference>
<dbReference type="Proteomes" id="UP000503339">
    <property type="component" value="Chromosome"/>
</dbReference>
<gene>
    <name evidence="2" type="ORF">EB233_29775</name>
</gene>
<accession>A0A6M7UPR4</accession>
<dbReference type="SUPFAM" id="SSF47413">
    <property type="entry name" value="lambda repressor-like DNA-binding domains"/>
    <property type="match status" value="1"/>
</dbReference>
<dbReference type="KEGG" id="merd:EB233_29775"/>
<dbReference type="RefSeq" id="WP_081288669.1">
    <property type="nucleotide sequence ID" value="NZ_CP033361.1"/>
</dbReference>
<proteinExistence type="predicted"/>
<dbReference type="PROSITE" id="PS50943">
    <property type="entry name" value="HTH_CROC1"/>
    <property type="match status" value="1"/>
</dbReference>
<dbReference type="PANTHER" id="PTHR43236">
    <property type="entry name" value="ANTITOXIN HIGA1"/>
    <property type="match status" value="1"/>
</dbReference>
<dbReference type="Gene3D" id="1.10.260.40">
    <property type="entry name" value="lambda repressor-like DNA-binding domains"/>
    <property type="match status" value="1"/>
</dbReference>
<organism evidence="2 3">
    <name type="scientific">Mesorhizobium erdmanii</name>
    <dbReference type="NCBI Taxonomy" id="1777866"/>
    <lineage>
        <taxon>Bacteria</taxon>
        <taxon>Pseudomonadati</taxon>
        <taxon>Pseudomonadota</taxon>
        <taxon>Alphaproteobacteria</taxon>
        <taxon>Hyphomicrobiales</taxon>
        <taxon>Phyllobacteriaceae</taxon>
        <taxon>Mesorhizobium</taxon>
    </lineage>
</organism>
<evidence type="ECO:0000313" key="3">
    <source>
        <dbReference type="Proteomes" id="UP000503339"/>
    </source>
</evidence>
<dbReference type="PANTHER" id="PTHR43236:SF2">
    <property type="entry name" value="BLL0069 PROTEIN"/>
    <property type="match status" value="1"/>
</dbReference>
<dbReference type="AlphaFoldDB" id="A0A6M7UPR4"/>
<dbReference type="InterPro" id="IPR010982">
    <property type="entry name" value="Lambda_DNA-bd_dom_sf"/>
</dbReference>
<evidence type="ECO:0000259" key="1">
    <source>
        <dbReference type="PROSITE" id="PS50943"/>
    </source>
</evidence>
<dbReference type="Pfam" id="PF01381">
    <property type="entry name" value="HTH_3"/>
    <property type="match status" value="1"/>
</dbReference>
<sequence>MDDLFSSDRRNLPRVIPERIREAREARGLQIEPFAELLNVTKQAVSRIESGLSAPSGETFGRIIAVTEQPPAFFTTPRQRSGAGIAPFWQFKASRIVPSQAHRSSA</sequence>
<dbReference type="SMART" id="SM00530">
    <property type="entry name" value="HTH_XRE"/>
    <property type="match status" value="1"/>
</dbReference>
<dbReference type="GO" id="GO:0003677">
    <property type="term" value="F:DNA binding"/>
    <property type="evidence" value="ECO:0007669"/>
    <property type="project" value="InterPro"/>
</dbReference>
<name>A0A6M7UPR4_9HYPH</name>
<reference evidence="2 3" key="1">
    <citation type="submission" date="2018-10" db="EMBL/GenBank/DDBJ databases">
        <authorList>
            <person name="Perry B.J."/>
            <person name="Sullivan J.T."/>
            <person name="Murphy R.J.T."/>
            <person name="Ramsay J.P."/>
            <person name="Ronson C.W."/>
        </authorList>
    </citation>
    <scope>NUCLEOTIDE SEQUENCE [LARGE SCALE GENOMIC DNA]</scope>
    <source>
        <strain evidence="2 3">NZP2014</strain>
    </source>
</reference>
<dbReference type="EMBL" id="CP033361">
    <property type="protein sequence ID" value="QKC79155.1"/>
    <property type="molecule type" value="Genomic_DNA"/>
</dbReference>
<dbReference type="CDD" id="cd00093">
    <property type="entry name" value="HTH_XRE"/>
    <property type="match status" value="1"/>
</dbReference>
<evidence type="ECO:0000313" key="2">
    <source>
        <dbReference type="EMBL" id="QKC79155.1"/>
    </source>
</evidence>
<dbReference type="InterPro" id="IPR052345">
    <property type="entry name" value="Rad_response_metalloprotease"/>
</dbReference>